<keyword evidence="2" id="KW-1185">Reference proteome</keyword>
<organism evidence="1 2">
    <name type="scientific">Diphasiastrum complanatum</name>
    <name type="common">Issler's clubmoss</name>
    <name type="synonym">Lycopodium complanatum</name>
    <dbReference type="NCBI Taxonomy" id="34168"/>
    <lineage>
        <taxon>Eukaryota</taxon>
        <taxon>Viridiplantae</taxon>
        <taxon>Streptophyta</taxon>
        <taxon>Embryophyta</taxon>
        <taxon>Tracheophyta</taxon>
        <taxon>Lycopodiopsida</taxon>
        <taxon>Lycopodiales</taxon>
        <taxon>Lycopodiaceae</taxon>
        <taxon>Lycopodioideae</taxon>
        <taxon>Diphasiastrum</taxon>
    </lineage>
</organism>
<accession>A0ACC2ACW6</accession>
<comment type="caution">
    <text evidence="1">The sequence shown here is derived from an EMBL/GenBank/DDBJ whole genome shotgun (WGS) entry which is preliminary data.</text>
</comment>
<proteinExistence type="predicted"/>
<gene>
    <name evidence="1" type="ORF">O6H91_22G012500</name>
</gene>
<protein>
    <submittedName>
        <fullName evidence="1">Uncharacterized protein</fullName>
    </submittedName>
</protein>
<dbReference type="Proteomes" id="UP001162992">
    <property type="component" value="Chromosome 22"/>
</dbReference>
<evidence type="ECO:0000313" key="2">
    <source>
        <dbReference type="Proteomes" id="UP001162992"/>
    </source>
</evidence>
<name>A0ACC2ACW6_DIPCM</name>
<sequence>MSSLAVVSIPNEILDPQAKKMLHSRKRLTRKGSGLWGWLLKNLCRWWGFLLAAGALFVLLVEVGNLSKDAPKPLSVGLSISNKKGLDREDSSSSIASSYIKKEKKNHLDDLSMPTRRVGGMTESCLKLLSQEEIKNLQFPPSANSFNVNIHYKSGTADIQNQNSEGIRTTNSFTGNQTMSERADSFEVHNNVEVHCGFFSQNSGFDIEDDDKSFMNTCEAVVSTCIFGGGDVLYQPIGMANTSLTKVCYVAFLDNATFGTIEEAANYEHEAHKLGIWRIVVVHNLPFPDQRRNGKIPKMLGHRLFPKARYSIWVDSKYQFRRDPMAVLEALLWREKSTLAISEHGARKCVYKEGEAVVKKHKALPEEVALQLDQYRGEGFAENAIYDGHKAYERQIINIVEALAEASVIVREHNPLTNLFMCLWFNEVVRFTARDQLSFPYVLCRFKLPHLKMFSVCTRRALVNALGHKHKAKQLEQVEIS</sequence>
<dbReference type="EMBL" id="CM055113">
    <property type="protein sequence ID" value="KAJ7515410.1"/>
    <property type="molecule type" value="Genomic_DNA"/>
</dbReference>
<reference evidence="2" key="1">
    <citation type="journal article" date="2024" name="Proc. Natl. Acad. Sci. U.S.A.">
        <title>Extraordinary preservation of gene collinearity over three hundred million years revealed in homosporous lycophytes.</title>
        <authorList>
            <person name="Li C."/>
            <person name="Wickell D."/>
            <person name="Kuo L.Y."/>
            <person name="Chen X."/>
            <person name="Nie B."/>
            <person name="Liao X."/>
            <person name="Peng D."/>
            <person name="Ji J."/>
            <person name="Jenkins J."/>
            <person name="Williams M."/>
            <person name="Shu S."/>
            <person name="Plott C."/>
            <person name="Barry K."/>
            <person name="Rajasekar S."/>
            <person name="Grimwood J."/>
            <person name="Han X."/>
            <person name="Sun S."/>
            <person name="Hou Z."/>
            <person name="He W."/>
            <person name="Dai G."/>
            <person name="Sun C."/>
            <person name="Schmutz J."/>
            <person name="Leebens-Mack J.H."/>
            <person name="Li F.W."/>
            <person name="Wang L."/>
        </authorList>
    </citation>
    <scope>NUCLEOTIDE SEQUENCE [LARGE SCALE GENOMIC DNA]</scope>
    <source>
        <strain evidence="2">cv. PW_Plant_1</strain>
    </source>
</reference>
<evidence type="ECO:0000313" key="1">
    <source>
        <dbReference type="EMBL" id="KAJ7515410.1"/>
    </source>
</evidence>